<accession>A0A8E2EGP0</accession>
<evidence type="ECO:0000313" key="4">
    <source>
        <dbReference type="Proteomes" id="UP000250266"/>
    </source>
</evidence>
<feature type="signal peptide" evidence="2">
    <location>
        <begin position="1"/>
        <end position="18"/>
    </location>
</feature>
<dbReference type="EMBL" id="KV744860">
    <property type="protein sequence ID" value="OCK83460.1"/>
    <property type="molecule type" value="Genomic_DNA"/>
</dbReference>
<reference evidence="3 4" key="1">
    <citation type="journal article" date="2016" name="Nat. Commun.">
        <title>Ectomycorrhizal ecology is imprinted in the genome of the dominant symbiotic fungus Cenococcum geophilum.</title>
        <authorList>
            <consortium name="DOE Joint Genome Institute"/>
            <person name="Peter M."/>
            <person name="Kohler A."/>
            <person name="Ohm R.A."/>
            <person name="Kuo A."/>
            <person name="Krutzmann J."/>
            <person name="Morin E."/>
            <person name="Arend M."/>
            <person name="Barry K.W."/>
            <person name="Binder M."/>
            <person name="Choi C."/>
            <person name="Clum A."/>
            <person name="Copeland A."/>
            <person name="Grisel N."/>
            <person name="Haridas S."/>
            <person name="Kipfer T."/>
            <person name="LaButti K."/>
            <person name="Lindquist E."/>
            <person name="Lipzen A."/>
            <person name="Maire R."/>
            <person name="Meier B."/>
            <person name="Mihaltcheva S."/>
            <person name="Molinier V."/>
            <person name="Murat C."/>
            <person name="Poggeler S."/>
            <person name="Quandt C.A."/>
            <person name="Sperisen C."/>
            <person name="Tritt A."/>
            <person name="Tisserant E."/>
            <person name="Crous P.W."/>
            <person name="Henrissat B."/>
            <person name="Nehls U."/>
            <person name="Egli S."/>
            <person name="Spatafora J.W."/>
            <person name="Grigoriev I.V."/>
            <person name="Martin F.M."/>
        </authorList>
    </citation>
    <scope>NUCLEOTIDE SEQUENCE [LARGE SCALE GENOMIC DNA]</scope>
    <source>
        <strain evidence="3 4">CBS 459.81</strain>
    </source>
</reference>
<keyword evidence="4" id="KW-1185">Reference proteome</keyword>
<evidence type="ECO:0000256" key="1">
    <source>
        <dbReference type="SAM" id="MobiDB-lite"/>
    </source>
</evidence>
<dbReference type="AlphaFoldDB" id="A0A8E2EGP0"/>
<name>A0A8E2EGP0_9PEZI</name>
<feature type="region of interest" description="Disordered" evidence="1">
    <location>
        <begin position="133"/>
        <end position="176"/>
    </location>
</feature>
<dbReference type="OrthoDB" id="3793416at2759"/>
<keyword evidence="2" id="KW-0732">Signal</keyword>
<gene>
    <name evidence="3" type="ORF">K432DRAFT_379472</name>
</gene>
<evidence type="ECO:0000256" key="2">
    <source>
        <dbReference type="SAM" id="SignalP"/>
    </source>
</evidence>
<sequence>MLHLEAFTFACLAALICALPQIGDGNTTFLPTAHLESSVTGLEPSQISSTPGIVFTAHIESSATGLTTEEPTLTEHLESSITGSGEPESTEHVESSITPIGTPKYTAAPFIQKTAPPISTAVLPIAHTEISASASNPGQHTALGEQSPSTNPSGIIDIIGSALGGGTGPPATAAPQSQIQAVPTVTIGTQVLPLTSGISTVLGTGSSTTLVVLTTNSAGQSMVVIGGSSSILPPPATPTAPPAPPAPPAITVGTQAITLTEGLSTVLGTGSATTLVAITTNLAGQSIVIVGTSTSTLLSTGTSSTSLNMYASNTNSLKPATLSKTASSASASHSSGAVSVNGMWKWDVDVGIQVFLGIGIGIIAMIGV</sequence>
<organism evidence="3 4">
    <name type="scientific">Lepidopterella palustris CBS 459.81</name>
    <dbReference type="NCBI Taxonomy" id="1314670"/>
    <lineage>
        <taxon>Eukaryota</taxon>
        <taxon>Fungi</taxon>
        <taxon>Dikarya</taxon>
        <taxon>Ascomycota</taxon>
        <taxon>Pezizomycotina</taxon>
        <taxon>Dothideomycetes</taxon>
        <taxon>Pleosporomycetidae</taxon>
        <taxon>Mytilinidiales</taxon>
        <taxon>Argynnaceae</taxon>
        <taxon>Lepidopterella</taxon>
    </lineage>
</organism>
<feature type="chain" id="PRO_5034992518" evidence="2">
    <location>
        <begin position="19"/>
        <end position="368"/>
    </location>
</feature>
<feature type="compositionally biased region" description="Polar residues" evidence="1">
    <location>
        <begin position="133"/>
        <end position="153"/>
    </location>
</feature>
<protein>
    <submittedName>
        <fullName evidence="3">Uncharacterized protein</fullName>
    </submittedName>
</protein>
<dbReference type="Proteomes" id="UP000250266">
    <property type="component" value="Unassembled WGS sequence"/>
</dbReference>
<evidence type="ECO:0000313" key="3">
    <source>
        <dbReference type="EMBL" id="OCK83460.1"/>
    </source>
</evidence>
<proteinExistence type="predicted"/>